<reference evidence="3" key="1">
    <citation type="journal article" date="2015" name="J. Biotechnol.">
        <title>The structure of the Cyberlindnera jadinii genome and its relation to Candida utilis analyzed by the occurrence of single nucleotide polymorphisms.</title>
        <authorList>
            <person name="Rupp O."/>
            <person name="Brinkrolf K."/>
            <person name="Buerth C."/>
            <person name="Kunigo M."/>
            <person name="Schneider J."/>
            <person name="Jaenicke S."/>
            <person name="Goesmann A."/>
            <person name="Puehler A."/>
            <person name="Jaeger K.-E."/>
            <person name="Ernst J.F."/>
        </authorList>
    </citation>
    <scope>NUCLEOTIDE SEQUENCE [LARGE SCALE GENOMIC DNA]</scope>
    <source>
        <strain evidence="3">ATCC 18201 / CBS 1600 / BCRC 20928 / JCM 3617 / NBRC 0987 / NRRL Y-1542</strain>
    </source>
</reference>
<name>A0A0H5C662_CYBJN</name>
<evidence type="ECO:0000313" key="3">
    <source>
        <dbReference type="Proteomes" id="UP000038830"/>
    </source>
</evidence>
<sequence>MALLLSLFLMAASVSAMLAHTKIVEYNFYRDTRVEQTVPLQGSVNEIIFDTGSYNTMQVTTSNGKKLYKIQRSGDRWHIQGPNKVLLATVVNEWFNKYVVMNQIQQDAISGSVSTTSPSVIKLDGGFLGFRDNRDQWRFCFGSNVELIWCGLNHFEVVSAPIGHFQVDDIHRRVAWVSKRVGDKYRILFNYESINMEILVSTFLLVFLTGGKRLLRPKIPPHEIV</sequence>
<dbReference type="Proteomes" id="UP000038830">
    <property type="component" value="Unassembled WGS sequence"/>
</dbReference>
<evidence type="ECO:0008006" key="4">
    <source>
        <dbReference type="Google" id="ProtNLM"/>
    </source>
</evidence>
<evidence type="ECO:0000313" key="2">
    <source>
        <dbReference type="EMBL" id="CEP23546.1"/>
    </source>
</evidence>
<proteinExistence type="predicted"/>
<dbReference type="AlphaFoldDB" id="A0A0H5C662"/>
<feature type="signal peptide" evidence="1">
    <location>
        <begin position="1"/>
        <end position="16"/>
    </location>
</feature>
<evidence type="ECO:0000256" key="1">
    <source>
        <dbReference type="SAM" id="SignalP"/>
    </source>
</evidence>
<protein>
    <recommendedName>
        <fullName evidence="4">Peptidase A1 domain-containing protein</fullName>
    </recommendedName>
</protein>
<accession>A0A0H5C662</accession>
<gene>
    <name evidence="2" type="ORF">BN1211_4158</name>
</gene>
<keyword evidence="1" id="KW-0732">Signal</keyword>
<dbReference type="EMBL" id="CDQK01000004">
    <property type="protein sequence ID" value="CEP23546.1"/>
    <property type="molecule type" value="Genomic_DNA"/>
</dbReference>
<organism evidence="2 3">
    <name type="scientific">Cyberlindnera jadinii (strain ATCC 18201 / CBS 1600 / BCRC 20928 / JCM 3617 / NBRC 0987 / NRRL Y-1542)</name>
    <name type="common">Torula yeast</name>
    <name type="synonym">Candida utilis</name>
    <dbReference type="NCBI Taxonomy" id="983966"/>
    <lineage>
        <taxon>Eukaryota</taxon>
        <taxon>Fungi</taxon>
        <taxon>Dikarya</taxon>
        <taxon>Ascomycota</taxon>
        <taxon>Saccharomycotina</taxon>
        <taxon>Saccharomycetes</taxon>
        <taxon>Phaffomycetales</taxon>
        <taxon>Phaffomycetaceae</taxon>
        <taxon>Cyberlindnera</taxon>
    </lineage>
</organism>
<feature type="chain" id="PRO_5005216548" description="Peptidase A1 domain-containing protein" evidence="1">
    <location>
        <begin position="17"/>
        <end position="225"/>
    </location>
</feature>